<dbReference type="Pfam" id="PF01979">
    <property type="entry name" value="Amidohydro_1"/>
    <property type="match status" value="1"/>
</dbReference>
<evidence type="ECO:0000313" key="11">
    <source>
        <dbReference type="Proteomes" id="UP000256345"/>
    </source>
</evidence>
<dbReference type="PROSITE" id="PS51257">
    <property type="entry name" value="PROKAR_LIPOPROTEIN"/>
    <property type="match status" value="1"/>
</dbReference>
<reference evidence="9 11" key="2">
    <citation type="submission" date="2018-08" db="EMBL/GenBank/DDBJ databases">
        <title>Genomic Encyclopedia of Archaeal and Bacterial Type Strains, Phase II (KMG-II): from individual species to whole genera.</title>
        <authorList>
            <person name="Goeker M."/>
        </authorList>
    </citation>
    <scope>NUCLEOTIDE SEQUENCE [LARGE SCALE GENOMIC DNA]</scope>
    <source>
        <strain evidence="9 11">DSM 2261</strain>
    </source>
</reference>
<dbReference type="KEGG" id="age:AA314_01860"/>
<evidence type="ECO:0000313" key="10">
    <source>
        <dbReference type="Proteomes" id="UP000035579"/>
    </source>
</evidence>
<feature type="compositionally biased region" description="Polar residues" evidence="5">
    <location>
        <begin position="1543"/>
        <end position="1554"/>
    </location>
</feature>
<dbReference type="GO" id="GO:0005509">
    <property type="term" value="F:calcium ion binding"/>
    <property type="evidence" value="ECO:0007669"/>
    <property type="project" value="InterPro"/>
</dbReference>
<evidence type="ECO:0000256" key="5">
    <source>
        <dbReference type="SAM" id="MobiDB-lite"/>
    </source>
</evidence>
<dbReference type="PANTHER" id="PTHR43794">
    <property type="entry name" value="AMINOHYDROLASE SSNA-RELATED"/>
    <property type="match status" value="1"/>
</dbReference>
<evidence type="ECO:0000256" key="3">
    <source>
        <dbReference type="ARBA" id="ARBA00022801"/>
    </source>
</evidence>
<evidence type="ECO:0000259" key="7">
    <source>
        <dbReference type="PROSITE" id="PS51841"/>
    </source>
</evidence>
<feature type="signal peptide" evidence="6">
    <location>
        <begin position="1"/>
        <end position="23"/>
    </location>
</feature>
<evidence type="ECO:0000256" key="6">
    <source>
        <dbReference type="SAM" id="SignalP"/>
    </source>
</evidence>
<name>A0AAC8Q484_9BACT</name>
<keyword evidence="3" id="KW-0378">Hydrolase</keyword>
<evidence type="ECO:0000313" key="9">
    <source>
        <dbReference type="EMBL" id="REG33066.1"/>
    </source>
</evidence>
<dbReference type="SUPFAM" id="SSF51338">
    <property type="entry name" value="Composite domain of metallo-dependent hydrolases"/>
    <property type="match status" value="1"/>
</dbReference>
<sequence>MRHHPRHVLALLTTGLLLFSACAPPEECGNSRLEGKEQCDDGNTANGDGCSKSCTTESAQAVCGNGDKEVGEACDDGNQVDGDGCQNNCSITTPDQEVLAVCGNGTREISEACDDGNKTDGDGCESTCVATRPAAEQCPGAASLPQPAAGETCKVIAGTGTSRLYLGVVLMDGKTLAGGQVLVDDKGLIQCSACDCSSQAGADTATKISCPQGVISPGLINAHDHISYQKGPEAGKAERYEHRHDWRKGNNSHTVLNSGSSSSSDDLARWAELRHVLSGTTSMVGSGGITGLLRELTADSFSTRISQEGLREMPAFFQTFPLDDSGGKELESGCSYGTLDRPDAIPPLSAYLPHVSEGIETSARNEFRCLSGEGSGSQDLMKPNTAIIHGIGLTATEIGKMAERGTGLIWSPRSNISLYGDTAMVTAYKQLGVNIALGTDWLQSGSMNILRELQCANYLNQVHYSQSFTDEELWRMVTANAADLTETSEKLGRIAPGKVADLAIFKLRSFAYSPHRAVIEAGTEDVVLTVRGGKPLYGDKNVVDGLKGADACDDMPMCGTTKAVCVKSETAAGTTPGKTFAELKTANSSAYELFFCRNTLPTNEPTCTPQRSGTAPVAASVNGSTVYTGSRRLADSDGDGIANAADNCPIIFNPIRPMDNGKQADSDNDGMGDACDTCPLGTTCTAGNPADEDGDGKATLADNCPGVANADQADTDGDGRGDACDACRTKNPDDVLCAVSIYDLKKPAVAPFPSFVGYTITIPKGLVTAVSGNDFFLQVPDEDRTAGADWSSVYVFQSSTSAPAPKVGDVITITNAVLKNFSGQLQLNDAFIAATPVESSKALPAPVLVTPDEVRTGGPRAAALEGVLVEVNDVFVTKVDSGFGEFVVDTTKGSDPAAKGLAVDDYFYKPSPLPAVGTEFHRVRGILNWRNNASKLEPVGANDLLGPQPALVAFGSTSEQFIRLGSTCDAGCSIIGATKLRVTIASTYGDDVVVDVASTDRGVLEVAGTGKVVIPAGQTSAEVKLIPRARSAGVKLLASLRGVDLESTVRVLAIDEAATLKALTPDPVVTAPGFEATLTATLDIPAPTGTSVDVIVTPATLGTVASLPLSVTPDATSVRFTFLASRDAALTDTGTITVKLGASEVSSQVSFTDALPKVESISPTPVTVFQGTTQTFTVTLDKVAEGDMVVKLAVVPPTGSTAAFGTLPDTMVVPMGSKSGTFVFTADAAGTGTGGVKASLGTSERTASVTVRAPYPKIVSISPTTARLIPHASRKFTVTLDKNAEAGGFIVTLALTPSTIGSVPATVTIPVDTKTAEVTFKAGPSDMTGKLEASNDLAPGSSVSADIVVESLPPHLVISEFAPQGTGATGTGTVATNEFIELYNPTSEEVDLAGWVVQYKSATGTSYSGSFPLPAGAKIASHGYYLVVSGGYLGTVTGDANYVTALSMAAGATGGGHVRLGKPGTTSAIDDPLVVDTVGYGIGNSPEGVAITPMAAVAGSFERKALVTSTVDTMAAGGADAAKGNGYDSNDNSVDFVLRATRDPQNSASPTEQP</sequence>
<dbReference type="SUPFAM" id="SSF51556">
    <property type="entry name" value="Metallo-dependent hydrolases"/>
    <property type="match status" value="1"/>
</dbReference>
<dbReference type="InterPro" id="IPR001322">
    <property type="entry name" value="Lamin_tail_dom"/>
</dbReference>
<dbReference type="InterPro" id="IPR006680">
    <property type="entry name" value="Amidohydro-rel"/>
</dbReference>
<proteinExistence type="predicted"/>
<dbReference type="InterPro" id="IPR050287">
    <property type="entry name" value="MTA/SAH_deaminase"/>
</dbReference>
<accession>A0AAC8Q484</accession>
<dbReference type="Proteomes" id="UP000035579">
    <property type="component" value="Chromosome"/>
</dbReference>
<dbReference type="InterPro" id="IPR011936">
    <property type="entry name" value="Myxo_disulph_rpt"/>
</dbReference>
<dbReference type="NCBIfam" id="TIGR02232">
    <property type="entry name" value="myxo_disulf_rpt"/>
    <property type="match status" value="3"/>
</dbReference>
<dbReference type="InterPro" id="IPR032466">
    <property type="entry name" value="Metal_Hydrolase"/>
</dbReference>
<dbReference type="Gene3D" id="4.10.1080.10">
    <property type="entry name" value="TSP type-3 repeat"/>
    <property type="match status" value="1"/>
</dbReference>
<dbReference type="Pfam" id="PF13948">
    <property type="entry name" value="DUF4215"/>
    <property type="match status" value="1"/>
</dbReference>
<keyword evidence="1 6" id="KW-0732">Signal</keyword>
<gene>
    <name evidence="8" type="ORF">AA314_01860</name>
    <name evidence="9" type="ORF">ATI61_104356</name>
</gene>
<dbReference type="EMBL" id="QUMU01000004">
    <property type="protein sequence ID" value="REG33066.1"/>
    <property type="molecule type" value="Genomic_DNA"/>
</dbReference>
<dbReference type="InterPro" id="IPR036415">
    <property type="entry name" value="Lamin_tail_dom_sf"/>
</dbReference>
<feature type="chain" id="PRO_5042263530" evidence="6">
    <location>
        <begin position="24"/>
        <end position="1554"/>
    </location>
</feature>
<organism evidence="8 10">
    <name type="scientific">Archangium gephyra</name>
    <dbReference type="NCBI Taxonomy" id="48"/>
    <lineage>
        <taxon>Bacteria</taxon>
        <taxon>Pseudomonadati</taxon>
        <taxon>Myxococcota</taxon>
        <taxon>Myxococcia</taxon>
        <taxon>Myxococcales</taxon>
        <taxon>Cystobacterineae</taxon>
        <taxon>Archangiaceae</taxon>
        <taxon>Archangium</taxon>
    </lineage>
</organism>
<protein>
    <submittedName>
        <fullName evidence="9">Cysteine-rich repeat protein</fullName>
    </submittedName>
    <submittedName>
        <fullName evidence="8">Metal dependent amidohydrolase</fullName>
    </submittedName>
</protein>
<dbReference type="Gene3D" id="3.20.20.140">
    <property type="entry name" value="Metal-dependent hydrolases"/>
    <property type="match status" value="1"/>
</dbReference>
<keyword evidence="4" id="KW-1015">Disulfide bond</keyword>
<dbReference type="Proteomes" id="UP000256345">
    <property type="component" value="Unassembled WGS sequence"/>
</dbReference>
<reference evidence="8 10" key="1">
    <citation type="submission" date="2015-05" db="EMBL/GenBank/DDBJ databases">
        <title>Genome assembly of Archangium gephyra DSM 2261.</title>
        <authorList>
            <person name="Sharma G."/>
            <person name="Subramanian S."/>
        </authorList>
    </citation>
    <scope>NUCLEOTIDE SEQUENCE [LARGE SCALE GENOMIC DNA]</scope>
    <source>
        <strain evidence="8 10">DSM 2261</strain>
    </source>
</reference>
<keyword evidence="11" id="KW-1185">Reference proteome</keyword>
<feature type="domain" description="LTD" evidence="7">
    <location>
        <begin position="1343"/>
        <end position="1482"/>
    </location>
</feature>
<evidence type="ECO:0000256" key="4">
    <source>
        <dbReference type="ARBA" id="ARBA00023157"/>
    </source>
</evidence>
<dbReference type="GO" id="GO:0016810">
    <property type="term" value="F:hydrolase activity, acting on carbon-nitrogen (but not peptide) bonds"/>
    <property type="evidence" value="ECO:0007669"/>
    <property type="project" value="InterPro"/>
</dbReference>
<feature type="region of interest" description="Disordered" evidence="5">
    <location>
        <begin position="1518"/>
        <end position="1554"/>
    </location>
</feature>
<dbReference type="Gene3D" id="2.60.40.1260">
    <property type="entry name" value="Lamin Tail domain"/>
    <property type="match status" value="1"/>
</dbReference>
<evidence type="ECO:0000256" key="2">
    <source>
        <dbReference type="ARBA" id="ARBA00022737"/>
    </source>
</evidence>
<dbReference type="EMBL" id="CP011509">
    <property type="protein sequence ID" value="AKJ00234.1"/>
    <property type="molecule type" value="Genomic_DNA"/>
</dbReference>
<dbReference type="SUPFAM" id="SSF103647">
    <property type="entry name" value="TSP type-3 repeat"/>
    <property type="match status" value="1"/>
</dbReference>
<dbReference type="SUPFAM" id="SSF74853">
    <property type="entry name" value="Lamin A/C globular tail domain"/>
    <property type="match status" value="1"/>
</dbReference>
<dbReference type="InterPro" id="IPR011059">
    <property type="entry name" value="Metal-dep_hydrolase_composite"/>
</dbReference>
<dbReference type="Pfam" id="PF00932">
    <property type="entry name" value="LTD"/>
    <property type="match status" value="1"/>
</dbReference>
<evidence type="ECO:0000256" key="1">
    <source>
        <dbReference type="ARBA" id="ARBA00022729"/>
    </source>
</evidence>
<dbReference type="InterPro" id="IPR028974">
    <property type="entry name" value="TSP_type-3_rpt"/>
</dbReference>
<dbReference type="PROSITE" id="PS51841">
    <property type="entry name" value="LTD"/>
    <property type="match status" value="1"/>
</dbReference>
<evidence type="ECO:0000313" key="8">
    <source>
        <dbReference type="EMBL" id="AKJ00234.1"/>
    </source>
</evidence>
<keyword evidence="2" id="KW-0677">Repeat</keyword>
<dbReference type="PANTHER" id="PTHR43794:SF11">
    <property type="entry name" value="AMIDOHYDROLASE-RELATED DOMAIN-CONTAINING PROTEIN"/>
    <property type="match status" value="1"/>
</dbReference>